<dbReference type="Proteomes" id="UP000183376">
    <property type="component" value="Chromosome I"/>
</dbReference>
<dbReference type="Gene3D" id="1.10.357.10">
    <property type="entry name" value="Tetracycline Repressor, domain 2"/>
    <property type="match status" value="1"/>
</dbReference>
<dbReference type="PRINTS" id="PR00455">
    <property type="entry name" value="HTHTETR"/>
</dbReference>
<dbReference type="OrthoDB" id="3237195at2"/>
<dbReference type="GO" id="GO:0003700">
    <property type="term" value="F:DNA-binding transcription factor activity"/>
    <property type="evidence" value="ECO:0007669"/>
    <property type="project" value="TreeGrafter"/>
</dbReference>
<gene>
    <name evidence="6" type="ORF">SAMN04489726_2899</name>
</gene>
<dbReference type="InterPro" id="IPR001647">
    <property type="entry name" value="HTH_TetR"/>
</dbReference>
<dbReference type="SUPFAM" id="SSF48498">
    <property type="entry name" value="Tetracyclin repressor-like, C-terminal domain"/>
    <property type="match status" value="1"/>
</dbReference>
<keyword evidence="7" id="KW-1185">Reference proteome</keyword>
<proteinExistence type="predicted"/>
<dbReference type="SUPFAM" id="SSF46689">
    <property type="entry name" value="Homeodomain-like"/>
    <property type="match status" value="1"/>
</dbReference>
<reference evidence="6 7" key="1">
    <citation type="submission" date="2016-10" db="EMBL/GenBank/DDBJ databases">
        <authorList>
            <person name="de Groot N.N."/>
        </authorList>
    </citation>
    <scope>NUCLEOTIDE SEQUENCE [LARGE SCALE GENOMIC DNA]</scope>
    <source>
        <strain evidence="6 7">DSM 44149</strain>
    </source>
</reference>
<dbReference type="InterPro" id="IPR047923">
    <property type="entry name" value="ArpA-like"/>
</dbReference>
<dbReference type="eggNOG" id="COG1309">
    <property type="taxonomic scope" value="Bacteria"/>
</dbReference>
<dbReference type="AlphaFoldDB" id="A0A1G9V8V0"/>
<dbReference type="InterPro" id="IPR036271">
    <property type="entry name" value="Tet_transcr_reg_TetR-rel_C_sf"/>
</dbReference>
<evidence type="ECO:0000256" key="1">
    <source>
        <dbReference type="ARBA" id="ARBA00023015"/>
    </source>
</evidence>
<dbReference type="InterPro" id="IPR009057">
    <property type="entry name" value="Homeodomain-like_sf"/>
</dbReference>
<sequence length="228" mass="25047">MSFIPNGHSDSTRERLLLAAAVIFDSQGFGQARLDDICQAIGVTKGALYCHFPSKDALALALLERRMAAWHRQSGGLRTHRPDDVHRLQNLIDLSYAALLDLRHDPVARAAHRVLFQDRVFDLVGGMHMISCVTLVHDLLDEANQRGELRREVDLREAAEGIMAAALGVQTMSRATSDYEDLPERLEAMWRVWIPHLAVPSCRAALRLAPQRGTSVPAVALSAGGDAG</sequence>
<evidence type="ECO:0000313" key="6">
    <source>
        <dbReference type="EMBL" id="SDM68510.1"/>
    </source>
</evidence>
<dbReference type="EMBL" id="LT629701">
    <property type="protein sequence ID" value="SDM68510.1"/>
    <property type="molecule type" value="Genomic_DNA"/>
</dbReference>
<dbReference type="GO" id="GO:0000976">
    <property type="term" value="F:transcription cis-regulatory region binding"/>
    <property type="evidence" value="ECO:0007669"/>
    <property type="project" value="TreeGrafter"/>
</dbReference>
<dbReference type="NCBIfam" id="NF041196">
    <property type="entry name" value="ScbR_bind_reg"/>
    <property type="match status" value="1"/>
</dbReference>
<feature type="DNA-binding region" description="H-T-H motif" evidence="4">
    <location>
        <begin position="33"/>
        <end position="52"/>
    </location>
</feature>
<organism evidence="6 7">
    <name type="scientific">Allokutzneria albata</name>
    <name type="common">Kibdelosporangium albatum</name>
    <dbReference type="NCBI Taxonomy" id="211114"/>
    <lineage>
        <taxon>Bacteria</taxon>
        <taxon>Bacillati</taxon>
        <taxon>Actinomycetota</taxon>
        <taxon>Actinomycetes</taxon>
        <taxon>Pseudonocardiales</taxon>
        <taxon>Pseudonocardiaceae</taxon>
        <taxon>Allokutzneria</taxon>
    </lineage>
</organism>
<dbReference type="STRING" id="211114.SAMN04489726_2899"/>
<dbReference type="PROSITE" id="PS50977">
    <property type="entry name" value="HTH_TETR_2"/>
    <property type="match status" value="1"/>
</dbReference>
<evidence type="ECO:0000313" key="7">
    <source>
        <dbReference type="Proteomes" id="UP000183376"/>
    </source>
</evidence>
<evidence type="ECO:0000256" key="4">
    <source>
        <dbReference type="PROSITE-ProRule" id="PRU00335"/>
    </source>
</evidence>
<keyword evidence="1" id="KW-0805">Transcription regulation</keyword>
<dbReference type="PANTHER" id="PTHR30055">
    <property type="entry name" value="HTH-TYPE TRANSCRIPTIONAL REGULATOR RUTR"/>
    <property type="match status" value="1"/>
</dbReference>
<dbReference type="PANTHER" id="PTHR30055:SF234">
    <property type="entry name" value="HTH-TYPE TRANSCRIPTIONAL REGULATOR BETI"/>
    <property type="match status" value="1"/>
</dbReference>
<dbReference type="InterPro" id="IPR050109">
    <property type="entry name" value="HTH-type_TetR-like_transc_reg"/>
</dbReference>
<accession>A0A1G9V8V0</accession>
<protein>
    <submittedName>
        <fullName evidence="6">DNA-binding transcriptional regulator, AcrR family</fullName>
    </submittedName>
</protein>
<keyword evidence="3" id="KW-0804">Transcription</keyword>
<evidence type="ECO:0000259" key="5">
    <source>
        <dbReference type="PROSITE" id="PS50977"/>
    </source>
</evidence>
<keyword evidence="2 4" id="KW-0238">DNA-binding</keyword>
<name>A0A1G9V8V0_ALLAB</name>
<dbReference type="RefSeq" id="WP_030429616.1">
    <property type="nucleotide sequence ID" value="NZ_JOEF01000007.1"/>
</dbReference>
<evidence type="ECO:0000256" key="2">
    <source>
        <dbReference type="ARBA" id="ARBA00023125"/>
    </source>
</evidence>
<feature type="domain" description="HTH tetR-type" evidence="5">
    <location>
        <begin position="10"/>
        <end position="70"/>
    </location>
</feature>
<dbReference type="Pfam" id="PF00440">
    <property type="entry name" value="TetR_N"/>
    <property type="match status" value="1"/>
</dbReference>
<evidence type="ECO:0000256" key="3">
    <source>
        <dbReference type="ARBA" id="ARBA00023163"/>
    </source>
</evidence>